<dbReference type="InterPro" id="IPR013149">
    <property type="entry name" value="ADH-like_C"/>
</dbReference>
<dbReference type="Gene3D" id="3.40.50.720">
    <property type="entry name" value="NAD(P)-binding Rossmann-like Domain"/>
    <property type="match status" value="1"/>
</dbReference>
<dbReference type="OrthoDB" id="7482721at2759"/>
<evidence type="ECO:0000256" key="6">
    <source>
        <dbReference type="ARBA" id="ARBA00022857"/>
    </source>
</evidence>
<comment type="caution">
    <text evidence="15">The sequence shown here is derived from an EMBL/GenBank/DDBJ whole genome shotgun (WGS) entry which is preliminary data.</text>
</comment>
<comment type="subunit">
    <text evidence="3">Homodimer.</text>
</comment>
<dbReference type="SUPFAM" id="SSF51735">
    <property type="entry name" value="NAD(P)-binding Rossmann-fold domains"/>
    <property type="match status" value="1"/>
</dbReference>
<evidence type="ECO:0000256" key="11">
    <source>
        <dbReference type="ARBA" id="ARBA00023160"/>
    </source>
</evidence>
<comment type="subcellular location">
    <subcellularLocation>
        <location evidence="1">Mitochondrion</location>
    </subcellularLocation>
</comment>
<evidence type="ECO:0000256" key="2">
    <source>
        <dbReference type="ARBA" id="ARBA00010371"/>
    </source>
</evidence>
<keyword evidence="16" id="KW-1185">Reference proteome</keyword>
<evidence type="ECO:0000256" key="7">
    <source>
        <dbReference type="ARBA" id="ARBA00022946"/>
    </source>
</evidence>
<dbReference type="InterPro" id="IPR051034">
    <property type="entry name" value="Mito_Enoyl-ACP_Reductase"/>
</dbReference>
<dbReference type="GO" id="GO:0005739">
    <property type="term" value="C:mitochondrion"/>
    <property type="evidence" value="ECO:0007669"/>
    <property type="project" value="UniProtKB-SubCell"/>
</dbReference>
<dbReference type="GO" id="GO:0141148">
    <property type="term" value="F:enoyl-[acyl-carrier-protein] reductase (NADPH) activity"/>
    <property type="evidence" value="ECO:0007669"/>
    <property type="project" value="UniProtKB-EC"/>
</dbReference>
<feature type="domain" description="Enoyl reductase (ER)" evidence="14">
    <location>
        <begin position="11"/>
        <end position="368"/>
    </location>
</feature>
<dbReference type="SMART" id="SM00829">
    <property type="entry name" value="PKS_ER"/>
    <property type="match status" value="1"/>
</dbReference>
<keyword evidence="4" id="KW-0444">Lipid biosynthesis</keyword>
<dbReference type="InterPro" id="IPR011032">
    <property type="entry name" value="GroES-like_sf"/>
</dbReference>
<name>A0A843VV39_COLES</name>
<dbReference type="FunFam" id="3.40.50.720:FF:000112">
    <property type="entry name" value="Enoyl-[acyl-carrier-protein] reductase 1, mitochondrial"/>
    <property type="match status" value="1"/>
</dbReference>
<dbReference type="EC" id="1.3.1.104" evidence="12"/>
<proteinExistence type="inferred from homology"/>
<keyword evidence="8" id="KW-0560">Oxidoreductase</keyword>
<reference evidence="15" key="1">
    <citation type="submission" date="2017-07" db="EMBL/GenBank/DDBJ databases">
        <title>Taro Niue Genome Assembly and Annotation.</title>
        <authorList>
            <person name="Atibalentja N."/>
            <person name="Keating K."/>
            <person name="Fields C.J."/>
        </authorList>
    </citation>
    <scope>NUCLEOTIDE SEQUENCE</scope>
    <source>
        <strain evidence="15">Niue_2</strain>
        <tissue evidence="15">Leaf</tissue>
    </source>
</reference>
<evidence type="ECO:0000313" key="16">
    <source>
        <dbReference type="Proteomes" id="UP000652761"/>
    </source>
</evidence>
<dbReference type="InterPro" id="IPR036291">
    <property type="entry name" value="NAD(P)-bd_dom_sf"/>
</dbReference>
<protein>
    <recommendedName>
        <fullName evidence="12">enoyl-[acyl-carrier-protein] reductase</fullName>
        <ecNumber evidence="12">1.3.1.104</ecNumber>
    </recommendedName>
</protein>
<evidence type="ECO:0000256" key="8">
    <source>
        <dbReference type="ARBA" id="ARBA00023002"/>
    </source>
</evidence>
<accession>A0A843VV39</accession>
<dbReference type="CDD" id="cd08290">
    <property type="entry name" value="ETR"/>
    <property type="match status" value="1"/>
</dbReference>
<dbReference type="Pfam" id="PF00107">
    <property type="entry name" value="ADH_zinc_N"/>
    <property type="match status" value="1"/>
</dbReference>
<evidence type="ECO:0000256" key="4">
    <source>
        <dbReference type="ARBA" id="ARBA00022516"/>
    </source>
</evidence>
<dbReference type="PANTHER" id="PTHR43981">
    <property type="entry name" value="ENOYL-[ACYL-CARRIER-PROTEIN] REDUCTASE, MITOCHONDRIAL"/>
    <property type="match status" value="1"/>
</dbReference>
<organism evidence="15 16">
    <name type="scientific">Colocasia esculenta</name>
    <name type="common">Wild taro</name>
    <name type="synonym">Arum esculentum</name>
    <dbReference type="NCBI Taxonomy" id="4460"/>
    <lineage>
        <taxon>Eukaryota</taxon>
        <taxon>Viridiplantae</taxon>
        <taxon>Streptophyta</taxon>
        <taxon>Embryophyta</taxon>
        <taxon>Tracheophyta</taxon>
        <taxon>Spermatophyta</taxon>
        <taxon>Magnoliopsida</taxon>
        <taxon>Liliopsida</taxon>
        <taxon>Araceae</taxon>
        <taxon>Aroideae</taxon>
        <taxon>Colocasieae</taxon>
        <taxon>Colocasia</taxon>
    </lineage>
</organism>
<keyword evidence="7" id="KW-0809">Transit peptide</keyword>
<evidence type="ECO:0000256" key="1">
    <source>
        <dbReference type="ARBA" id="ARBA00004173"/>
    </source>
</evidence>
<dbReference type="Pfam" id="PF08240">
    <property type="entry name" value="ADH_N"/>
    <property type="match status" value="1"/>
</dbReference>
<evidence type="ECO:0000256" key="12">
    <source>
        <dbReference type="ARBA" id="ARBA00038963"/>
    </source>
</evidence>
<dbReference type="SUPFAM" id="SSF50129">
    <property type="entry name" value="GroES-like"/>
    <property type="match status" value="1"/>
</dbReference>
<gene>
    <name evidence="15" type="ORF">Taro_030083</name>
</gene>
<evidence type="ECO:0000313" key="15">
    <source>
        <dbReference type="EMBL" id="MQL97390.1"/>
    </source>
</evidence>
<keyword evidence="11" id="KW-0275">Fatty acid biosynthesis</keyword>
<keyword evidence="9" id="KW-0443">Lipid metabolism</keyword>
<evidence type="ECO:0000256" key="13">
    <source>
        <dbReference type="ARBA" id="ARBA00048843"/>
    </source>
</evidence>
<dbReference type="InterPro" id="IPR020843">
    <property type="entry name" value="ER"/>
</dbReference>
<keyword evidence="5" id="KW-0276">Fatty acid metabolism</keyword>
<comment type="similarity">
    <text evidence="2">Belongs to the zinc-containing alcohol dehydrogenase family. Quinone oxidoreductase subfamily.</text>
</comment>
<dbReference type="InterPro" id="IPR013154">
    <property type="entry name" value="ADH-like_N"/>
</dbReference>
<dbReference type="Proteomes" id="UP000652761">
    <property type="component" value="Unassembled WGS sequence"/>
</dbReference>
<dbReference type="GO" id="GO:0006633">
    <property type="term" value="P:fatty acid biosynthetic process"/>
    <property type="evidence" value="ECO:0007669"/>
    <property type="project" value="UniProtKB-KW"/>
</dbReference>
<evidence type="ECO:0000259" key="14">
    <source>
        <dbReference type="SMART" id="SM00829"/>
    </source>
</evidence>
<evidence type="ECO:0000256" key="3">
    <source>
        <dbReference type="ARBA" id="ARBA00011738"/>
    </source>
</evidence>
<keyword evidence="6" id="KW-0521">NADP</keyword>
<dbReference type="PANTHER" id="PTHR43981:SF2">
    <property type="entry name" value="ENOYL-[ACYL-CARRIER-PROTEIN] REDUCTASE, MITOCHONDRIAL"/>
    <property type="match status" value="1"/>
</dbReference>
<comment type="catalytic activity">
    <reaction evidence="13">
        <text>a 2,3-saturated acyl-[ACP] + NADP(+) = a (2E)-enoyl-[ACP] + NADPH + H(+)</text>
        <dbReference type="Rhea" id="RHEA:22564"/>
        <dbReference type="Rhea" id="RHEA-COMP:9925"/>
        <dbReference type="Rhea" id="RHEA-COMP:9926"/>
        <dbReference type="ChEBI" id="CHEBI:15378"/>
        <dbReference type="ChEBI" id="CHEBI:57783"/>
        <dbReference type="ChEBI" id="CHEBI:58349"/>
        <dbReference type="ChEBI" id="CHEBI:78784"/>
        <dbReference type="ChEBI" id="CHEBI:78785"/>
        <dbReference type="EC" id="1.3.1.104"/>
    </reaction>
</comment>
<evidence type="ECO:0000256" key="10">
    <source>
        <dbReference type="ARBA" id="ARBA00023128"/>
    </source>
</evidence>
<evidence type="ECO:0000256" key="9">
    <source>
        <dbReference type="ARBA" id="ARBA00023098"/>
    </source>
</evidence>
<keyword evidence="10" id="KW-0496">Mitochondrion</keyword>
<dbReference type="Gene3D" id="3.90.180.10">
    <property type="entry name" value="Medium-chain alcohol dehydrogenases, catalytic domain"/>
    <property type="match status" value="1"/>
</dbReference>
<evidence type="ECO:0000256" key="5">
    <source>
        <dbReference type="ARBA" id="ARBA00022832"/>
    </source>
</evidence>
<sequence length="427" mass="47159">MAAMGSRSLLRRSLRRPSLLRHRAPPRPGCRTAAAVAFSTLLSPPSKAVVYEQHGPPDQGGRTSSAGGVYPVRPPVPAIAGCEGVGEVHALGSSVENLSVGDWVIPSPPYFGTFIYLFYPLASFGTWQTFVVKEKFFWHKVIKDVPVEYAATITINPLTALRMLEDFVNLKPGDSIVQNGATSMVGQCVIQLAHLRGLHSINIIRDGTGAEEIKEKLKNLGADEVYTESQLEVKNVKGLLGDLPEPVLGFNCIGGNSSTLVLKFLRQSGTMVTYGGMAKKPVTVSTSQFIFKDLSLRGFWLQRWMTEEKAQVCREMVDYLLGLVRDGQLKYEMELTPFNDFSRALDKALGKMGSQPKQEIKKQLKLFLEKEDGHIKINKARFSVQERIIADRAVGDTGSTHHTPSQTWAAHFLRSTLSRQSVFINGR</sequence>
<dbReference type="AlphaFoldDB" id="A0A843VV39"/>
<dbReference type="EMBL" id="NMUH01002042">
    <property type="protein sequence ID" value="MQL97390.1"/>
    <property type="molecule type" value="Genomic_DNA"/>
</dbReference>